<evidence type="ECO:0000313" key="2">
    <source>
        <dbReference type="EMBL" id="MBD3663494.1"/>
    </source>
</evidence>
<proteinExistence type="predicted"/>
<dbReference type="Proteomes" id="UP000635142">
    <property type="component" value="Unassembled WGS sequence"/>
</dbReference>
<keyword evidence="2" id="KW-0012">Acyltransferase</keyword>
<dbReference type="SMART" id="SM00563">
    <property type="entry name" value="PlsC"/>
    <property type="match status" value="1"/>
</dbReference>
<accession>A0A927D427</accession>
<dbReference type="SUPFAM" id="SSF69593">
    <property type="entry name" value="Glycerol-3-phosphate (1)-acyltransferase"/>
    <property type="match status" value="1"/>
</dbReference>
<comment type="caution">
    <text evidence="2">The sequence shown here is derived from an EMBL/GenBank/DDBJ whole genome shotgun (WGS) entry which is preliminary data.</text>
</comment>
<dbReference type="InterPro" id="IPR002123">
    <property type="entry name" value="Plipid/glycerol_acylTrfase"/>
</dbReference>
<keyword evidence="3" id="KW-1185">Reference proteome</keyword>
<dbReference type="InterPro" id="IPR045746">
    <property type="entry name" value="ACT14924-like_Acyltransf_dom"/>
</dbReference>
<dbReference type="AlphaFoldDB" id="A0A927D427"/>
<sequence length="288" mass="31608">MDPSRNLSVRDLSYAWSAQTKGGRTMIRLLENSTGRRAVLRRAAGYQCDIAMGRGFFDVMAERYGLSLDIVQGSLDNLPRSGPIILIANHPYGILDGLMLGHMMGQIRDDFRIMANAVFARAPDLNNHLLPISFDGSRDAIAANLVTRKRALSYLAQGGAIGVFPGGTVSTAARPLSYPLDPAWRSFTARMIAKSRATVLPVYFHGHTSRLFQIASHLHATLRMGLLIKEFNKRVDTAVRVSIGSPLTRDLLDPLSGDAKGMMDFLRKATYELSPNPIGASELGFEFE</sequence>
<name>A0A927D427_9RHOB</name>
<organism evidence="2 3">
    <name type="scientific">Sulfitobacter aestuariivivens</name>
    <dbReference type="NCBI Taxonomy" id="2766981"/>
    <lineage>
        <taxon>Bacteria</taxon>
        <taxon>Pseudomonadati</taxon>
        <taxon>Pseudomonadota</taxon>
        <taxon>Alphaproteobacteria</taxon>
        <taxon>Rhodobacterales</taxon>
        <taxon>Roseobacteraceae</taxon>
        <taxon>Sulfitobacter</taxon>
    </lineage>
</organism>
<dbReference type="RefSeq" id="WP_191074454.1">
    <property type="nucleotide sequence ID" value="NZ_JACTAG010000001.1"/>
</dbReference>
<keyword evidence="2" id="KW-0808">Transferase</keyword>
<dbReference type="GO" id="GO:0016746">
    <property type="term" value="F:acyltransferase activity"/>
    <property type="evidence" value="ECO:0007669"/>
    <property type="project" value="UniProtKB-KW"/>
</dbReference>
<reference evidence="2" key="1">
    <citation type="submission" date="2020-08" db="EMBL/GenBank/DDBJ databases">
        <title>Sulfitobacter aestuariivivens sp. nov., isolated from a tidal flat.</title>
        <authorList>
            <person name="Park S."/>
            <person name="Yoon J.-H."/>
        </authorList>
    </citation>
    <scope>NUCLEOTIDE SEQUENCE</scope>
    <source>
        <strain evidence="2">TSTF-M16</strain>
    </source>
</reference>
<dbReference type="CDD" id="cd07986">
    <property type="entry name" value="LPLAT_ACT14924-like"/>
    <property type="match status" value="1"/>
</dbReference>
<gene>
    <name evidence="2" type="ORF">H9Q16_06145</name>
</gene>
<dbReference type="Pfam" id="PF19576">
    <property type="entry name" value="Acyltransf_2"/>
    <property type="match status" value="1"/>
</dbReference>
<evidence type="ECO:0000259" key="1">
    <source>
        <dbReference type="SMART" id="SM00563"/>
    </source>
</evidence>
<feature type="domain" description="Phospholipid/glycerol acyltransferase" evidence="1">
    <location>
        <begin position="84"/>
        <end position="207"/>
    </location>
</feature>
<protein>
    <submittedName>
        <fullName evidence="2">Lysophospholipid acyltransferase family protein</fullName>
    </submittedName>
</protein>
<dbReference type="EMBL" id="JACTAG010000001">
    <property type="protein sequence ID" value="MBD3663494.1"/>
    <property type="molecule type" value="Genomic_DNA"/>
</dbReference>
<evidence type="ECO:0000313" key="3">
    <source>
        <dbReference type="Proteomes" id="UP000635142"/>
    </source>
</evidence>